<keyword evidence="2" id="KW-1003">Cell membrane</keyword>
<feature type="transmembrane region" description="Helical" evidence="6">
    <location>
        <begin position="845"/>
        <end position="866"/>
    </location>
</feature>
<feature type="transmembrane region" description="Helical" evidence="6">
    <location>
        <begin position="461"/>
        <end position="480"/>
    </location>
</feature>
<dbReference type="InterPro" id="IPR050545">
    <property type="entry name" value="Mycobact_MmpL"/>
</dbReference>
<feature type="transmembrane region" description="Helical" evidence="6">
    <location>
        <begin position="749"/>
        <end position="769"/>
    </location>
</feature>
<dbReference type="PANTHER" id="PTHR33406:SF13">
    <property type="entry name" value="MEMBRANE PROTEIN YDFJ"/>
    <property type="match status" value="1"/>
</dbReference>
<feature type="transmembrane region" description="Helical" evidence="6">
    <location>
        <begin position="301"/>
        <end position="322"/>
    </location>
</feature>
<proteinExistence type="predicted"/>
<dbReference type="GO" id="GO:0005886">
    <property type="term" value="C:plasma membrane"/>
    <property type="evidence" value="ECO:0007669"/>
    <property type="project" value="UniProtKB-SubCell"/>
</dbReference>
<keyword evidence="9" id="KW-1185">Reference proteome</keyword>
<accession>A0AAU9C9Q0</accession>
<evidence type="ECO:0000256" key="6">
    <source>
        <dbReference type="SAM" id="Phobius"/>
    </source>
</evidence>
<evidence type="ECO:0000256" key="3">
    <source>
        <dbReference type="ARBA" id="ARBA00022692"/>
    </source>
</evidence>
<gene>
    <name evidence="8" type="ORF">MIN45_P1530</name>
</gene>
<evidence type="ECO:0000256" key="1">
    <source>
        <dbReference type="ARBA" id="ARBA00004651"/>
    </source>
</evidence>
<dbReference type="NCBIfam" id="TIGR03480">
    <property type="entry name" value="HpnN"/>
    <property type="match status" value="1"/>
</dbReference>
<dbReference type="PROSITE" id="PS50156">
    <property type="entry name" value="SSD"/>
    <property type="match status" value="1"/>
</dbReference>
<organism evidence="8 9">
    <name type="scientific">Methylomarinovum tepidoasis</name>
    <dbReference type="NCBI Taxonomy" id="2840183"/>
    <lineage>
        <taxon>Bacteria</taxon>
        <taxon>Pseudomonadati</taxon>
        <taxon>Pseudomonadota</taxon>
        <taxon>Gammaproteobacteria</taxon>
        <taxon>Methylococcales</taxon>
        <taxon>Methylothermaceae</taxon>
        <taxon>Methylomarinovum</taxon>
    </lineage>
</organism>
<evidence type="ECO:0000256" key="2">
    <source>
        <dbReference type="ARBA" id="ARBA00022475"/>
    </source>
</evidence>
<evidence type="ECO:0000259" key="7">
    <source>
        <dbReference type="PROSITE" id="PS50156"/>
    </source>
</evidence>
<dbReference type="Gene3D" id="1.20.1640.10">
    <property type="entry name" value="Multidrug efflux transporter AcrB transmembrane domain"/>
    <property type="match status" value="2"/>
</dbReference>
<feature type="transmembrane region" description="Helical" evidence="6">
    <location>
        <begin position="817"/>
        <end position="839"/>
    </location>
</feature>
<keyword evidence="3 6" id="KW-0812">Transmembrane</keyword>
<dbReference type="SUPFAM" id="SSF82866">
    <property type="entry name" value="Multidrug efflux transporter AcrB transmembrane domain"/>
    <property type="match status" value="2"/>
</dbReference>
<dbReference type="Proteomes" id="UP001321450">
    <property type="component" value="Chromosome"/>
</dbReference>
<dbReference type="PANTHER" id="PTHR33406">
    <property type="entry name" value="MEMBRANE PROTEIN MJ1562-RELATED"/>
    <property type="match status" value="1"/>
</dbReference>
<protein>
    <recommendedName>
        <fullName evidence="7">SSD domain-containing protein</fullName>
    </recommendedName>
</protein>
<feature type="transmembrane region" description="Helical" evidence="6">
    <location>
        <begin position="277"/>
        <end position="294"/>
    </location>
</feature>
<dbReference type="AlphaFoldDB" id="A0AAU9C9Q0"/>
<reference evidence="9" key="1">
    <citation type="journal article" date="2024" name="Int. J. Syst. Evol. Microbiol.">
        <title>Methylomarinovum tepidoasis sp. nov., a moderately thermophilic methanotroph of the family Methylothermaceae isolated from a deep-sea hydrothermal field.</title>
        <authorList>
            <person name="Hirayama H."/>
            <person name="Takaki Y."/>
            <person name="Abe M."/>
            <person name="Miyazaki M."/>
            <person name="Uematsu K."/>
            <person name="Matsui Y."/>
            <person name="Takai K."/>
        </authorList>
    </citation>
    <scope>NUCLEOTIDE SEQUENCE [LARGE SCALE GENOMIC DNA]</scope>
    <source>
        <strain evidence="9">IN45</strain>
    </source>
</reference>
<sequence length="873" mass="96655">MTHILLDRVLSIARCSQRHPLWTLALLFLAAALSGFYAATHLEVNTDTDKMLDPELSFMQKRFELERLFPQDKRAILLMVESPVPEVSEAAARRLKELLAPHTDTIASVYLPTAHPFFDRYGLLYLDTPELERLANDLARAQPFIARLYEDFSLGSLLRLLVKALQHQTEMPVKLDPVAGRLATAIEAQLEDRPYLLSWSDLLFQPKREIGHTLHFVVVSPVLDFERMLPAEKAIETIRRAIAQVRTLDGIAVTVRMTGEPVLEYEEMLSITHGTEVAGLVSLALVCLALLLSFRSWKLALATLITLALGLLFSMGFAAAAIGSLNMISVAFAVLYIGMGVDYATHLALRYREYLLEDRTYEEALWHSVKSVSPALLLCALTTALALYAFVPTHYQGISELGLIAGSSMFIVAFVTLTAMPALLSLMRLEPVSHWRLRRTLFLPPELARFPYRHARGIKRLTFFLALAALGTLCAIRVDFNPVNLRDPNSESVKTFKELLRLKEASPMFLTALAENPAETRLLEQRFEQLPVVEAAMSIFDLIPGDQEAKLAVIDEMALILGPQLEQPLDARGGQTHLEDLENFQAELALPAAAKALAPETRARLQAALDRFLSVCRRLDAADCQRQIGQLQFRILATFPRVMEKLRLGLTAAPLEITDLPEDIRSRWVSPSGIYRIDVLPAKDMNVLDNMREFVREVRNAYPDITGLPVIYIESMAVIIGSFKQAFASAVALISGLLLLLLRSSRDTFLVLLPLGLGALFTGAAMAILELPLNYANVIVLPLLFGLGVDNGIHMIHRMHQLPAGDSILTTSTARGIFFSALTTLFSFASLGFVSHAGIASIGQLLTVGLILNLMCTFFVLPAFAATTAETRP</sequence>
<evidence type="ECO:0000256" key="5">
    <source>
        <dbReference type="ARBA" id="ARBA00023136"/>
    </source>
</evidence>
<feature type="transmembrane region" description="Helical" evidence="6">
    <location>
        <begin position="403"/>
        <end position="429"/>
    </location>
</feature>
<dbReference type="Pfam" id="PF03176">
    <property type="entry name" value="MMPL"/>
    <property type="match status" value="2"/>
</dbReference>
<dbReference type="InterPro" id="IPR000731">
    <property type="entry name" value="SSD"/>
</dbReference>
<dbReference type="InterPro" id="IPR017841">
    <property type="entry name" value="Hopanoid_biosynth_HpnN"/>
</dbReference>
<dbReference type="EMBL" id="AP024718">
    <property type="protein sequence ID" value="BCX89160.1"/>
    <property type="molecule type" value="Genomic_DNA"/>
</dbReference>
<dbReference type="RefSeq" id="WP_286291446.1">
    <property type="nucleotide sequence ID" value="NZ_AP024718.1"/>
</dbReference>
<comment type="subcellular location">
    <subcellularLocation>
        <location evidence="1">Cell membrane</location>
        <topology evidence="1">Multi-pass membrane protein</topology>
    </subcellularLocation>
</comment>
<dbReference type="KEGG" id="meiy:MIN45_P1530"/>
<evidence type="ECO:0000256" key="4">
    <source>
        <dbReference type="ARBA" id="ARBA00022989"/>
    </source>
</evidence>
<feature type="domain" description="SSD" evidence="7">
    <location>
        <begin position="299"/>
        <end position="426"/>
    </location>
</feature>
<evidence type="ECO:0000313" key="9">
    <source>
        <dbReference type="Proteomes" id="UP001321450"/>
    </source>
</evidence>
<evidence type="ECO:0000313" key="8">
    <source>
        <dbReference type="EMBL" id="BCX89160.1"/>
    </source>
</evidence>
<keyword evidence="4 6" id="KW-1133">Transmembrane helix</keyword>
<feature type="transmembrane region" description="Helical" evidence="6">
    <location>
        <begin position="372"/>
        <end position="391"/>
    </location>
</feature>
<keyword evidence="5 6" id="KW-0472">Membrane</keyword>
<name>A0AAU9C9Q0_9GAMM</name>
<dbReference type="InterPro" id="IPR004869">
    <property type="entry name" value="MMPL_dom"/>
</dbReference>
<feature type="transmembrane region" description="Helical" evidence="6">
    <location>
        <begin position="775"/>
        <end position="796"/>
    </location>
</feature>
<feature type="transmembrane region" description="Helical" evidence="6">
    <location>
        <begin position="328"/>
        <end position="351"/>
    </location>
</feature>
<feature type="transmembrane region" description="Helical" evidence="6">
    <location>
        <begin position="726"/>
        <end position="742"/>
    </location>
</feature>